<name>A0A399RSI0_9PROT</name>
<sequence length="109" mass="11008">MSRIFLAGIVLSPLILGACGAKISAKRAALTACEAAVEKAADVLPDGLVANVMGIEAGQSGTAVSCAVKAERAHLMVDATVTCSGDTSDLLQCTAIDAVQTMDGQLLYP</sequence>
<dbReference type="PROSITE" id="PS51257">
    <property type="entry name" value="PROKAR_LIPOPROTEIN"/>
    <property type="match status" value="1"/>
</dbReference>
<evidence type="ECO:0008006" key="3">
    <source>
        <dbReference type="Google" id="ProtNLM"/>
    </source>
</evidence>
<dbReference type="Proteomes" id="UP000266385">
    <property type="component" value="Unassembled WGS sequence"/>
</dbReference>
<dbReference type="EMBL" id="QWFX01000005">
    <property type="protein sequence ID" value="RIJ32832.1"/>
    <property type="molecule type" value="Genomic_DNA"/>
</dbReference>
<comment type="caution">
    <text evidence="1">The sequence shown here is derived from an EMBL/GenBank/DDBJ whole genome shotgun (WGS) entry which is preliminary data.</text>
</comment>
<organism evidence="1 2">
    <name type="scientific">Henriciella mobilis</name>
    <dbReference type="NCBI Taxonomy" id="2305467"/>
    <lineage>
        <taxon>Bacteria</taxon>
        <taxon>Pseudomonadati</taxon>
        <taxon>Pseudomonadota</taxon>
        <taxon>Alphaproteobacteria</taxon>
        <taxon>Hyphomonadales</taxon>
        <taxon>Hyphomonadaceae</taxon>
        <taxon>Henriciella</taxon>
    </lineage>
</organism>
<keyword evidence="2" id="KW-1185">Reference proteome</keyword>
<dbReference type="RefSeq" id="WP_119374913.1">
    <property type="nucleotide sequence ID" value="NZ_QWFX01000005.1"/>
</dbReference>
<proteinExistence type="predicted"/>
<protein>
    <recommendedName>
        <fullName evidence="3">Lipoprotein</fullName>
    </recommendedName>
</protein>
<dbReference type="OrthoDB" id="9994841at2"/>
<accession>A0A399RSI0</accession>
<gene>
    <name evidence="1" type="ORF">D1223_03005</name>
</gene>
<evidence type="ECO:0000313" key="2">
    <source>
        <dbReference type="Proteomes" id="UP000266385"/>
    </source>
</evidence>
<dbReference type="AlphaFoldDB" id="A0A399RSI0"/>
<reference evidence="1 2" key="1">
    <citation type="submission" date="2018-08" db="EMBL/GenBank/DDBJ databases">
        <title>Henriciella mobilis sp. nov., isolated from seawater.</title>
        <authorList>
            <person name="Cheng H."/>
            <person name="Wu Y.-H."/>
            <person name="Xu X.-W."/>
            <person name="Guo L.-L."/>
        </authorList>
    </citation>
    <scope>NUCLEOTIDE SEQUENCE [LARGE SCALE GENOMIC DNA]</scope>
    <source>
        <strain evidence="1 2">JN25</strain>
    </source>
</reference>
<evidence type="ECO:0000313" key="1">
    <source>
        <dbReference type="EMBL" id="RIJ32832.1"/>
    </source>
</evidence>